<dbReference type="Proteomes" id="UP000533598">
    <property type="component" value="Unassembled WGS sequence"/>
</dbReference>
<dbReference type="GO" id="GO:0046872">
    <property type="term" value="F:metal ion binding"/>
    <property type="evidence" value="ECO:0007669"/>
    <property type="project" value="InterPro"/>
</dbReference>
<reference evidence="2 3" key="1">
    <citation type="submission" date="2020-08" db="EMBL/GenBank/DDBJ databases">
        <title>Sequencing the genomes of 1000 actinobacteria strains.</title>
        <authorList>
            <person name="Klenk H.-P."/>
        </authorList>
    </citation>
    <scope>NUCLEOTIDE SEQUENCE [LARGE SCALE GENOMIC DNA]</scope>
    <source>
        <strain evidence="2 3">DSM 44230</strain>
    </source>
</reference>
<dbReference type="RefSeq" id="WP_185003784.1">
    <property type="nucleotide sequence ID" value="NZ_BAAAUI010000044.1"/>
</dbReference>
<dbReference type="InterPro" id="IPR024344">
    <property type="entry name" value="MDMPI_metal-binding"/>
</dbReference>
<name>A0A7W7CDP2_9PSEU</name>
<proteinExistence type="predicted"/>
<keyword evidence="3" id="KW-1185">Reference proteome</keyword>
<evidence type="ECO:0000313" key="3">
    <source>
        <dbReference type="Proteomes" id="UP000533598"/>
    </source>
</evidence>
<feature type="domain" description="Mycothiol-dependent maleylpyruvate isomerase metal-binding" evidence="1">
    <location>
        <begin position="14"/>
        <end position="159"/>
    </location>
</feature>
<gene>
    <name evidence="2" type="ORF">HNR67_004016</name>
</gene>
<dbReference type="InterPro" id="IPR034660">
    <property type="entry name" value="DinB/YfiT-like"/>
</dbReference>
<sequence>MRVDHHDGQTAFLEALSALLAVCDTLDDTKMLAASRCHGWTVGDVIAHVHLGLQEMLLGLVSPTDAEPDTDAAGYWQGRLPGTGNEAERIGQIQYVRRLTSAYRRPTGLLGHLRPTADAVSRMVSALPPTTVRFQGKILASGDFLATWAVEVAVHHLDLKHELTLPPPAPTALKLARTTVESLAGAPILPALDDEVVVLAGTGRVPLTDFQRRTAGRFAARLPVFG</sequence>
<dbReference type="Pfam" id="PF11716">
    <property type="entry name" value="MDMPI_N"/>
    <property type="match status" value="1"/>
</dbReference>
<comment type="caution">
    <text evidence="2">The sequence shown here is derived from an EMBL/GenBank/DDBJ whole genome shotgun (WGS) entry which is preliminary data.</text>
</comment>
<dbReference type="SUPFAM" id="SSF109854">
    <property type="entry name" value="DinB/YfiT-like putative metalloenzymes"/>
    <property type="match status" value="1"/>
</dbReference>
<dbReference type="EMBL" id="JACHMH010000001">
    <property type="protein sequence ID" value="MBB4677898.1"/>
    <property type="molecule type" value="Genomic_DNA"/>
</dbReference>
<evidence type="ECO:0000259" key="1">
    <source>
        <dbReference type="Pfam" id="PF11716"/>
    </source>
</evidence>
<dbReference type="Gene3D" id="1.20.120.450">
    <property type="entry name" value="dinb family like domain"/>
    <property type="match status" value="1"/>
</dbReference>
<organism evidence="2 3">
    <name type="scientific">Crossiella cryophila</name>
    <dbReference type="NCBI Taxonomy" id="43355"/>
    <lineage>
        <taxon>Bacteria</taxon>
        <taxon>Bacillati</taxon>
        <taxon>Actinomycetota</taxon>
        <taxon>Actinomycetes</taxon>
        <taxon>Pseudonocardiales</taxon>
        <taxon>Pseudonocardiaceae</taxon>
        <taxon>Crossiella</taxon>
    </lineage>
</organism>
<accession>A0A7W7CDP2</accession>
<protein>
    <submittedName>
        <fullName evidence="2">Uncharacterized protein (TIGR03083 family)</fullName>
    </submittedName>
</protein>
<evidence type="ECO:0000313" key="2">
    <source>
        <dbReference type="EMBL" id="MBB4677898.1"/>
    </source>
</evidence>
<dbReference type="AlphaFoldDB" id="A0A7W7CDP2"/>